<dbReference type="PANTHER" id="PTHR10670">
    <property type="entry name" value="DNA POLYMERASE EPSILON CATALYTIC SUBUNIT A"/>
    <property type="match status" value="1"/>
</dbReference>
<evidence type="ECO:0000259" key="7">
    <source>
        <dbReference type="Pfam" id="PF22912"/>
    </source>
</evidence>
<evidence type="ECO:0000256" key="5">
    <source>
        <dbReference type="ARBA" id="ARBA00023125"/>
    </source>
</evidence>
<dbReference type="GO" id="GO:0006287">
    <property type="term" value="P:base-excision repair, gap-filling"/>
    <property type="evidence" value="ECO:0007669"/>
    <property type="project" value="TreeGrafter"/>
</dbReference>
<dbReference type="GO" id="GO:0006272">
    <property type="term" value="P:leading strand elongation"/>
    <property type="evidence" value="ECO:0007669"/>
    <property type="project" value="TreeGrafter"/>
</dbReference>
<dbReference type="GO" id="GO:0008270">
    <property type="term" value="F:zinc ion binding"/>
    <property type="evidence" value="ECO:0007669"/>
    <property type="project" value="UniProtKB-KW"/>
</dbReference>
<dbReference type="PANTHER" id="PTHR10670:SF0">
    <property type="entry name" value="DNA POLYMERASE EPSILON CATALYTIC SUBUNIT A"/>
    <property type="match status" value="1"/>
</dbReference>
<dbReference type="EMBL" id="UZAJ01005110">
    <property type="protein sequence ID" value="VDO44192.1"/>
    <property type="molecule type" value="Genomic_DNA"/>
</dbReference>
<comment type="catalytic activity">
    <reaction evidence="6">
        <text>DNA(n) + a 2'-deoxyribonucleoside 5'-triphosphate = DNA(n+1) + diphosphate</text>
        <dbReference type="Rhea" id="RHEA:22508"/>
        <dbReference type="Rhea" id="RHEA-COMP:17339"/>
        <dbReference type="Rhea" id="RHEA-COMP:17340"/>
        <dbReference type="ChEBI" id="CHEBI:33019"/>
        <dbReference type="ChEBI" id="CHEBI:61560"/>
        <dbReference type="ChEBI" id="CHEBI:173112"/>
        <dbReference type="EC" id="2.7.7.7"/>
    </reaction>
</comment>
<evidence type="ECO:0000313" key="8">
    <source>
        <dbReference type="EMBL" id="VDO44192.1"/>
    </source>
</evidence>
<keyword evidence="3 6" id="KW-0235">DNA replication</keyword>
<dbReference type="Proteomes" id="UP000267606">
    <property type="component" value="Unassembled WGS sequence"/>
</dbReference>
<keyword evidence="6" id="KW-0862">Zinc</keyword>
<reference evidence="10" key="1">
    <citation type="submission" date="2016-06" db="UniProtKB">
        <authorList>
            <consortium name="WormBaseParasite"/>
        </authorList>
    </citation>
    <scope>IDENTIFICATION</scope>
</reference>
<keyword evidence="6" id="KW-0479">Metal-binding</keyword>
<dbReference type="GO" id="GO:0045004">
    <property type="term" value="P:DNA replication proofreading"/>
    <property type="evidence" value="ECO:0007669"/>
    <property type="project" value="TreeGrafter"/>
</dbReference>
<comment type="function">
    <text evidence="6">DNA polymerase II participates in chromosomal DNA replication.</text>
</comment>
<dbReference type="GO" id="GO:0008310">
    <property type="term" value="F:single-stranded DNA 3'-5' DNA exonuclease activity"/>
    <property type="evidence" value="ECO:0007669"/>
    <property type="project" value="TreeGrafter"/>
</dbReference>
<keyword evidence="6" id="KW-0539">Nucleus</keyword>
<dbReference type="Pfam" id="PF23250">
    <property type="entry name" value="zf_DPOE_2"/>
    <property type="match status" value="1"/>
</dbReference>
<dbReference type="GO" id="GO:0006297">
    <property type="term" value="P:nucleotide-excision repair, DNA gap filling"/>
    <property type="evidence" value="ECO:0007669"/>
    <property type="project" value="TreeGrafter"/>
</dbReference>
<dbReference type="Pfam" id="PF22912">
    <property type="entry name" value="zf-DPOE"/>
    <property type="match status" value="1"/>
</dbReference>
<dbReference type="GO" id="GO:0000278">
    <property type="term" value="P:mitotic cell cycle"/>
    <property type="evidence" value="ECO:0007669"/>
    <property type="project" value="TreeGrafter"/>
</dbReference>
<accession>A0A183HE37</accession>
<protein>
    <recommendedName>
        <fullName evidence="6">DNA polymerase epsilon catalytic subunit</fullName>
        <ecNumber evidence="6">2.7.7.7</ecNumber>
    </recommendedName>
</protein>
<keyword evidence="4 6" id="KW-0239">DNA-directed DNA polymerase</keyword>
<dbReference type="GO" id="GO:0008622">
    <property type="term" value="C:epsilon DNA polymerase complex"/>
    <property type="evidence" value="ECO:0007669"/>
    <property type="project" value="InterPro"/>
</dbReference>
<evidence type="ECO:0000313" key="9">
    <source>
        <dbReference type="Proteomes" id="UP000267606"/>
    </source>
</evidence>
<comment type="subcellular location">
    <subcellularLocation>
        <location evidence="6">Nucleus</location>
    </subcellularLocation>
</comment>
<dbReference type="STRING" id="387005.A0A183HE37"/>
<dbReference type="GO" id="GO:0003677">
    <property type="term" value="F:DNA binding"/>
    <property type="evidence" value="ECO:0007669"/>
    <property type="project" value="UniProtKB-KW"/>
</dbReference>
<dbReference type="GO" id="GO:0051539">
    <property type="term" value="F:4 iron, 4 sulfur cluster binding"/>
    <property type="evidence" value="ECO:0007669"/>
    <property type="project" value="UniProtKB-KW"/>
</dbReference>
<keyword evidence="2 6" id="KW-0548">Nucleotidyltransferase</keyword>
<gene>
    <name evidence="8" type="ORF">OFLC_LOCUS5749</name>
</gene>
<dbReference type="GO" id="GO:0003887">
    <property type="term" value="F:DNA-directed DNA polymerase activity"/>
    <property type="evidence" value="ECO:0007669"/>
    <property type="project" value="UniProtKB-KW"/>
</dbReference>
<keyword evidence="6" id="KW-0408">Iron</keyword>
<evidence type="ECO:0000256" key="3">
    <source>
        <dbReference type="ARBA" id="ARBA00022705"/>
    </source>
</evidence>
<keyword evidence="6" id="KW-0863">Zinc-finger</keyword>
<keyword evidence="5 6" id="KW-0238">DNA-binding</keyword>
<dbReference type="InterPro" id="IPR054475">
    <property type="entry name" value="Znf-DPOE"/>
</dbReference>
<comment type="similarity">
    <text evidence="6">Belongs to the DNA polymerase type-B family.</text>
</comment>
<comment type="cofactor">
    <cofactor evidence="6">
        <name>[4Fe-4S] cluster</name>
        <dbReference type="ChEBI" id="CHEBI:49883"/>
    </cofactor>
</comment>
<evidence type="ECO:0000256" key="2">
    <source>
        <dbReference type="ARBA" id="ARBA00022695"/>
    </source>
</evidence>
<reference evidence="8 9" key="2">
    <citation type="submission" date="2018-11" db="EMBL/GenBank/DDBJ databases">
        <authorList>
            <consortium name="Pathogen Informatics"/>
        </authorList>
    </citation>
    <scope>NUCLEOTIDE SEQUENCE [LARGE SCALE GENOMIC DNA]</scope>
</reference>
<dbReference type="EC" id="2.7.7.7" evidence="6"/>
<name>A0A183HE37_9BILA</name>
<sequence length="238" mass="27702">MKMMYTLDFHSAANFESFKKLTLPKNVEEQQQYRLNLVRNEVTEQMFDFLNNMSSSADIRENTDLRNSIVLMVKSITHFIGLDCAVYESIIKLRYQLLRMLNVDDASNEDTWQTLNVSCTLTQLFCSVCCQSNDLDVCHSEEWLCPSCGKQFEPSIIEQLLIERVNQLLVAYTIQDFKCTRCGTIRKHNMSLFCDCCNGVVENVISPDEFRFNLEAIKKIARQHDLTRLAELCEWTLF</sequence>
<organism evidence="10">
    <name type="scientific">Onchocerca flexuosa</name>
    <dbReference type="NCBI Taxonomy" id="387005"/>
    <lineage>
        <taxon>Eukaryota</taxon>
        <taxon>Metazoa</taxon>
        <taxon>Ecdysozoa</taxon>
        <taxon>Nematoda</taxon>
        <taxon>Chromadorea</taxon>
        <taxon>Rhabditida</taxon>
        <taxon>Spirurina</taxon>
        <taxon>Spiruromorpha</taxon>
        <taxon>Filarioidea</taxon>
        <taxon>Onchocercidae</taxon>
        <taxon>Onchocerca</taxon>
    </lineage>
</organism>
<evidence type="ECO:0000256" key="1">
    <source>
        <dbReference type="ARBA" id="ARBA00022679"/>
    </source>
</evidence>
<evidence type="ECO:0000256" key="6">
    <source>
        <dbReference type="RuleBase" id="RU365029"/>
    </source>
</evidence>
<feature type="domain" description="DNA polymerase-epsilon zinc finger" evidence="7">
    <location>
        <begin position="174"/>
        <end position="230"/>
    </location>
</feature>
<proteinExistence type="inferred from homology"/>
<evidence type="ECO:0000313" key="10">
    <source>
        <dbReference type="WBParaSite" id="OFLC_0000574801-mRNA-1"/>
    </source>
</evidence>
<keyword evidence="9" id="KW-1185">Reference proteome</keyword>
<keyword evidence="6" id="KW-0004">4Fe-4S</keyword>
<dbReference type="InterPro" id="IPR029703">
    <property type="entry name" value="POL2"/>
</dbReference>
<keyword evidence="1 6" id="KW-0808">Transferase</keyword>
<dbReference type="AlphaFoldDB" id="A0A183HE37"/>
<evidence type="ECO:0000256" key="4">
    <source>
        <dbReference type="ARBA" id="ARBA00022932"/>
    </source>
</evidence>
<dbReference type="WBParaSite" id="OFLC_0000574801-mRNA-1">
    <property type="protein sequence ID" value="OFLC_0000574801-mRNA-1"/>
    <property type="gene ID" value="OFLC_0000574801"/>
</dbReference>
<keyword evidence="6" id="KW-0411">Iron-sulfur</keyword>